<dbReference type="GO" id="GO:0000289">
    <property type="term" value="P:nuclear-transcribed mRNA poly(A) tail shortening"/>
    <property type="evidence" value="ECO:0007669"/>
    <property type="project" value="TreeGrafter"/>
</dbReference>
<dbReference type="Gene3D" id="1.10.150.50">
    <property type="entry name" value="Transcription Factor, Ets-1"/>
    <property type="match status" value="1"/>
</dbReference>
<reference evidence="3 4" key="1">
    <citation type="submission" date="2019-08" db="EMBL/GenBank/DDBJ databases">
        <authorList>
            <person name="Alioto T."/>
            <person name="Alioto T."/>
            <person name="Gomez Garrido J."/>
        </authorList>
    </citation>
    <scope>NUCLEOTIDE SEQUENCE [LARGE SCALE GENOMIC DNA]</scope>
</reference>
<dbReference type="GO" id="GO:0003729">
    <property type="term" value="F:mRNA binding"/>
    <property type="evidence" value="ECO:0007669"/>
    <property type="project" value="TreeGrafter"/>
</dbReference>
<organism evidence="3 4">
    <name type="scientific">Cinara cedri</name>
    <dbReference type="NCBI Taxonomy" id="506608"/>
    <lineage>
        <taxon>Eukaryota</taxon>
        <taxon>Metazoa</taxon>
        <taxon>Ecdysozoa</taxon>
        <taxon>Arthropoda</taxon>
        <taxon>Hexapoda</taxon>
        <taxon>Insecta</taxon>
        <taxon>Pterygota</taxon>
        <taxon>Neoptera</taxon>
        <taxon>Paraneoptera</taxon>
        <taxon>Hemiptera</taxon>
        <taxon>Sternorrhyncha</taxon>
        <taxon>Aphidomorpha</taxon>
        <taxon>Aphidoidea</taxon>
        <taxon>Aphididae</taxon>
        <taxon>Lachninae</taxon>
        <taxon>Cinara</taxon>
    </lineage>
</organism>
<dbReference type="InterPro" id="IPR013761">
    <property type="entry name" value="SAM/pointed_sf"/>
</dbReference>
<evidence type="ECO:0000313" key="4">
    <source>
        <dbReference type="Proteomes" id="UP000325440"/>
    </source>
</evidence>
<proteinExistence type="predicted"/>
<dbReference type="Proteomes" id="UP000325440">
    <property type="component" value="Unassembled WGS sequence"/>
</dbReference>
<dbReference type="PANTHER" id="PTHR12515:SF5">
    <property type="entry name" value="PROTEIN SMAUG"/>
    <property type="match status" value="1"/>
</dbReference>
<keyword evidence="2" id="KW-0963">Cytoplasm</keyword>
<dbReference type="GO" id="GO:0000932">
    <property type="term" value="C:P-body"/>
    <property type="evidence" value="ECO:0007669"/>
    <property type="project" value="TreeGrafter"/>
</dbReference>
<evidence type="ECO:0000256" key="1">
    <source>
        <dbReference type="ARBA" id="ARBA00004496"/>
    </source>
</evidence>
<keyword evidence="4" id="KW-1185">Reference proteome</keyword>
<dbReference type="OrthoDB" id="2155283at2759"/>
<dbReference type="AlphaFoldDB" id="A0A5E4M184"/>
<name>A0A5E4M184_9HEMI</name>
<evidence type="ECO:0000313" key="3">
    <source>
        <dbReference type="EMBL" id="VVC25000.1"/>
    </source>
</evidence>
<comment type="subcellular location">
    <subcellularLocation>
        <location evidence="1">Cytoplasm</location>
    </subcellularLocation>
</comment>
<accession>A0A5E4M184</accession>
<protein>
    <submittedName>
        <fullName evidence="3">Uncharacterized protein</fullName>
    </submittedName>
</protein>
<dbReference type="InterPro" id="IPR050897">
    <property type="entry name" value="SMAUG/VTS1_RNA-bind"/>
</dbReference>
<evidence type="ECO:0000256" key="2">
    <source>
        <dbReference type="ARBA" id="ARBA00022490"/>
    </source>
</evidence>
<dbReference type="EMBL" id="CABPRJ010000008">
    <property type="protein sequence ID" value="VVC25000.1"/>
    <property type="molecule type" value="Genomic_DNA"/>
</dbReference>
<sequence length="437" mass="51526">MAKLLETNRMDELKQFGKALMQYKSYKERQEHLIKSLDHLSYYFPEVYSQILREIKKREIESNDPNKITKWLNISTSKTYYVQLHEALMLVNNNNTMAKEQYTTSIKHMLCQTIEKNTNIEFVIKICDLIEKSSHLQTIYENLKHLIHQVKQLNGNKFNTRMDSQTENMTGHFDSLNIEGYQTFQQQPIPVWPTMIQPNNLKQHGLPHFNLECFGYENFEMKATANQYPNFSVTQTLPNLTIVNQEMDGAVMKWLHYLKLHKYQWFFNSLSYLEIEFIDEDNIEGFITKVNKNSITKGAQKKICVSTKALRDRQSKLNNLLMVLDLEVTPVELCELITYMRDILHYPIPNKNCVVGDQIQKDIVLIMDKILDHLMEKLSATRYLVSNSLLGSSINKYMECTFLIAGNQIFMKDQVEKILLFRQIIEYKVNHMPRNFM</sequence>
<gene>
    <name evidence="3" type="ORF">CINCED_3A013762</name>
</gene>
<dbReference type="PANTHER" id="PTHR12515">
    <property type="entry name" value="STERILE ALPHA MOTIF DOMAIN CONTAINING PROTEIN 4-RELATED"/>
    <property type="match status" value="1"/>
</dbReference>